<dbReference type="Proteomes" id="UP001218218">
    <property type="component" value="Unassembled WGS sequence"/>
</dbReference>
<evidence type="ECO:0000313" key="1">
    <source>
        <dbReference type="EMBL" id="KAJ7321644.1"/>
    </source>
</evidence>
<gene>
    <name evidence="1" type="ORF">DFH08DRAFT_818506</name>
</gene>
<accession>A0AAD6ZG69</accession>
<comment type="caution">
    <text evidence="1">The sequence shown here is derived from an EMBL/GenBank/DDBJ whole genome shotgun (WGS) entry which is preliminary data.</text>
</comment>
<sequence length="158" mass="17964">MPTFWENIKTFVRKVAAVRIPPSFCLATAYSQHGKHYNWEPRFRRPRQAGARAHVTLGWGLRSTETVEQLYACSGIQRVRGGGFPPSRDSRHDDSLQVKIRLSASSPYPVTGWMVWREPLRFNLFKLKIQAVKRGSSARVQPEMMMATTKSLQGCDGV</sequence>
<dbReference type="EMBL" id="JARIHO010000050">
    <property type="protein sequence ID" value="KAJ7321644.1"/>
    <property type="molecule type" value="Genomic_DNA"/>
</dbReference>
<organism evidence="1 2">
    <name type="scientific">Mycena albidolilacea</name>
    <dbReference type="NCBI Taxonomy" id="1033008"/>
    <lineage>
        <taxon>Eukaryota</taxon>
        <taxon>Fungi</taxon>
        <taxon>Dikarya</taxon>
        <taxon>Basidiomycota</taxon>
        <taxon>Agaricomycotina</taxon>
        <taxon>Agaricomycetes</taxon>
        <taxon>Agaricomycetidae</taxon>
        <taxon>Agaricales</taxon>
        <taxon>Marasmiineae</taxon>
        <taxon>Mycenaceae</taxon>
        <taxon>Mycena</taxon>
    </lineage>
</organism>
<proteinExistence type="predicted"/>
<keyword evidence="2" id="KW-1185">Reference proteome</keyword>
<reference evidence="1" key="1">
    <citation type="submission" date="2023-03" db="EMBL/GenBank/DDBJ databases">
        <title>Massive genome expansion in bonnet fungi (Mycena s.s.) driven by repeated elements and novel gene families across ecological guilds.</title>
        <authorList>
            <consortium name="Lawrence Berkeley National Laboratory"/>
            <person name="Harder C.B."/>
            <person name="Miyauchi S."/>
            <person name="Viragh M."/>
            <person name="Kuo A."/>
            <person name="Thoen E."/>
            <person name="Andreopoulos B."/>
            <person name="Lu D."/>
            <person name="Skrede I."/>
            <person name="Drula E."/>
            <person name="Henrissat B."/>
            <person name="Morin E."/>
            <person name="Kohler A."/>
            <person name="Barry K."/>
            <person name="LaButti K."/>
            <person name="Morin E."/>
            <person name="Salamov A."/>
            <person name="Lipzen A."/>
            <person name="Mereny Z."/>
            <person name="Hegedus B."/>
            <person name="Baldrian P."/>
            <person name="Stursova M."/>
            <person name="Weitz H."/>
            <person name="Taylor A."/>
            <person name="Grigoriev I.V."/>
            <person name="Nagy L.G."/>
            <person name="Martin F."/>
            <person name="Kauserud H."/>
        </authorList>
    </citation>
    <scope>NUCLEOTIDE SEQUENCE</scope>
    <source>
        <strain evidence="1">CBHHK002</strain>
    </source>
</reference>
<evidence type="ECO:0000313" key="2">
    <source>
        <dbReference type="Proteomes" id="UP001218218"/>
    </source>
</evidence>
<dbReference type="AlphaFoldDB" id="A0AAD6ZG69"/>
<protein>
    <submittedName>
        <fullName evidence="1">Uncharacterized protein</fullName>
    </submittedName>
</protein>
<name>A0AAD6ZG69_9AGAR</name>